<dbReference type="SUPFAM" id="SSF103247">
    <property type="entry name" value="TT1751-like"/>
    <property type="match status" value="2"/>
</dbReference>
<feature type="chain" id="PRO_5045211118" evidence="1">
    <location>
        <begin position="24"/>
        <end position="325"/>
    </location>
</feature>
<reference evidence="2" key="1">
    <citation type="submission" date="2023-01" db="EMBL/GenBank/DDBJ databases">
        <title>Sulfurovum sp. XTW-4 genome assembly.</title>
        <authorList>
            <person name="Wang J."/>
        </authorList>
    </citation>
    <scope>NUCLEOTIDE SEQUENCE</scope>
    <source>
        <strain evidence="2">XTW-4</strain>
    </source>
</reference>
<feature type="signal peptide" evidence="1">
    <location>
        <begin position="1"/>
        <end position="23"/>
    </location>
</feature>
<dbReference type="InterPro" id="IPR035923">
    <property type="entry name" value="TT1751-like_sf"/>
</dbReference>
<proteinExistence type="predicted"/>
<evidence type="ECO:0000313" key="2">
    <source>
        <dbReference type="EMBL" id="MDM5263661.1"/>
    </source>
</evidence>
<protein>
    <submittedName>
        <fullName evidence="2">DUF302 domain-containing protein</fullName>
    </submittedName>
</protein>
<accession>A0ABT7QRH0</accession>
<dbReference type="Proteomes" id="UP001169066">
    <property type="component" value="Unassembled WGS sequence"/>
</dbReference>
<evidence type="ECO:0000256" key="1">
    <source>
        <dbReference type="SAM" id="SignalP"/>
    </source>
</evidence>
<evidence type="ECO:0000313" key="3">
    <source>
        <dbReference type="Proteomes" id="UP001169066"/>
    </source>
</evidence>
<name>A0ABT7QRH0_9BACT</name>
<sequence length="325" mass="36158">MKHFTKLLLAMVVTMGMVTGTVANDTKATHNVTILTADNSDGKITPKTIAAAFEKAGFFINDNRDMTAPWKKQIKDGTKNFDTLDFDVYNLFTIFKKDVVVKLGQKYPNIGLFSPMSMSIWAKKGSKTISVSSLSAAAMAEIMGVPADDAELVAYGKLVEETLRAALPNAKVETVSYEMKQPEGPLVSTAQFAMDPDGDWEEIKEEFQAAFEQELIPAMFINAGFNDLNYDMEESGFEGYTFYDVYSICYLEVIYTVAKTHPEAGAFAPCSMYMYQKRGTHTMEIGFPSVYNWIASLAIEDKASHDILLMAQKKMEDILKKLTAK</sequence>
<dbReference type="EMBL" id="JAQIBC010000003">
    <property type="protein sequence ID" value="MDM5263661.1"/>
    <property type="molecule type" value="Genomic_DNA"/>
</dbReference>
<keyword evidence="3" id="KW-1185">Reference proteome</keyword>
<organism evidence="2 3">
    <name type="scientific">Sulfurovum xiamenensis</name>
    <dbReference type="NCBI Taxonomy" id="3019066"/>
    <lineage>
        <taxon>Bacteria</taxon>
        <taxon>Pseudomonadati</taxon>
        <taxon>Campylobacterota</taxon>
        <taxon>Epsilonproteobacteria</taxon>
        <taxon>Campylobacterales</taxon>
        <taxon>Sulfurovaceae</taxon>
        <taxon>Sulfurovum</taxon>
    </lineage>
</organism>
<comment type="caution">
    <text evidence="2">The sequence shown here is derived from an EMBL/GenBank/DDBJ whole genome shotgun (WGS) entry which is preliminary data.</text>
</comment>
<keyword evidence="1" id="KW-0732">Signal</keyword>
<dbReference type="RefSeq" id="WP_289401648.1">
    <property type="nucleotide sequence ID" value="NZ_JAQIBC010000003.1"/>
</dbReference>
<dbReference type="Gene3D" id="3.30.310.70">
    <property type="entry name" value="TT1751-like domain"/>
    <property type="match status" value="2"/>
</dbReference>
<gene>
    <name evidence="2" type="ORF">PF327_05560</name>
</gene>